<dbReference type="Proteomes" id="UP000095286">
    <property type="component" value="Unplaced"/>
</dbReference>
<organism evidence="1 2">
    <name type="scientific">Rhabditophanes sp. KR3021</name>
    <dbReference type="NCBI Taxonomy" id="114890"/>
    <lineage>
        <taxon>Eukaryota</taxon>
        <taxon>Metazoa</taxon>
        <taxon>Ecdysozoa</taxon>
        <taxon>Nematoda</taxon>
        <taxon>Chromadorea</taxon>
        <taxon>Rhabditida</taxon>
        <taxon>Tylenchina</taxon>
        <taxon>Panagrolaimomorpha</taxon>
        <taxon>Strongyloidoidea</taxon>
        <taxon>Alloionematidae</taxon>
        <taxon>Rhabditophanes</taxon>
    </lineage>
</organism>
<evidence type="ECO:0000313" key="1">
    <source>
        <dbReference type="Proteomes" id="UP000095286"/>
    </source>
</evidence>
<evidence type="ECO:0000313" key="2">
    <source>
        <dbReference type="WBParaSite" id="RSKR_0000199900.1"/>
    </source>
</evidence>
<proteinExistence type="predicted"/>
<accession>A0AC35TM83</accession>
<sequence>MGMLEVQDLLDLAGFNDLIHGEAQLERYNVVTNSTLNINRFINDSGYECQDLLKICSVNGKIFDCCKAARPLLNSNGRCYEIDIHSSNITWLQKPVRQGLNNGLLVIAEYHQEESLSLTNDIAKEALFGDVFQNGFKYSIHESKKSAIFSSEDVSISPGTRVFSAVSAEYYSLLSYDDWGNCTRNWPEKLSYLQSTKPYSASDCKALCQANYFVEKCECSPFSYNVEGRYKVCTPYQLYDCLSKDYKDLNIDIHDIMPACKDCRVDCETWQYSSSNSFGGEFPTKALSYITQHNSSWSPELISQNFIAVNVFFKENSYRVYEQIKGTTISECLSNIGGCLGLFLGLSIISLGEMFVYFTKIFWVFLSKRRRNIVIEKERSQSMNV</sequence>
<dbReference type="WBParaSite" id="RSKR_0000199900.1">
    <property type="protein sequence ID" value="RSKR_0000199900.1"/>
    <property type="gene ID" value="RSKR_0000199900"/>
</dbReference>
<reference evidence="2" key="1">
    <citation type="submission" date="2016-11" db="UniProtKB">
        <authorList>
            <consortium name="WormBaseParasite"/>
        </authorList>
    </citation>
    <scope>IDENTIFICATION</scope>
    <source>
        <strain evidence="2">KR3021</strain>
    </source>
</reference>
<name>A0AC35TM83_9BILA</name>
<protein>
    <submittedName>
        <fullName evidence="2">Amiloride-sensitive sodium channel</fullName>
    </submittedName>
</protein>